<evidence type="ECO:0000313" key="3">
    <source>
        <dbReference type="EMBL" id="GGK73372.1"/>
    </source>
</evidence>
<sequence>MSGGADGTGERAHGDGQEYAGGRAEAGDGTGALAGGHHAVVVVGGGQAGLAMSHHLTRRGVDHVVLERHRIGHEWRSRRWDSFCLVTPNWQCRLPGFPYAGDEPDGFMRRDEIVRYVEDYAASFGPPVLEGVTATRLSATADGFEVRTDGGAFTAGQVVVATGPYQVPVVPRIAERFPPHITQLHSGDYRNSSQLPPGEVLVVGSGQSGCQIAEDLHLDGRRVHLAVGSAPRVARFYRGRDVVAWLDLMGHYDRPVTSFDDPQAVRARANHYVTGRDGGRDIDLRAFARDGMRLYGRLAGVEDGVITFGADLRRDLDHADAVSESIKDAIDAFISAHGITAPAEPRYRPVWEPEDGPPARLDASRVTSVIWCTGFRADYRWITVPVFDGAGRPVHERGVTPVPGLYFLGLPWQHTWGSGRFSGVGADAEHLAGRIGSWSGSPAVRAPAPPRPRTPSGAGAAGGIGRAERIGVLDGAGGSAGGVEDPGRYFIHPELLGS</sequence>
<gene>
    <name evidence="3" type="ORF">GCM10007964_15230</name>
</gene>
<evidence type="ECO:0000313" key="4">
    <source>
        <dbReference type="Proteomes" id="UP000645217"/>
    </source>
</evidence>
<comment type="caution">
    <text evidence="3">The sequence shown here is derived from an EMBL/GenBank/DDBJ whole genome shotgun (WGS) entry which is preliminary data.</text>
</comment>
<evidence type="ECO:0000256" key="1">
    <source>
        <dbReference type="ARBA" id="ARBA00023002"/>
    </source>
</evidence>
<dbReference type="InterPro" id="IPR050982">
    <property type="entry name" value="Auxin_biosynth/cation_transpt"/>
</dbReference>
<feature type="region of interest" description="Disordered" evidence="2">
    <location>
        <begin position="1"/>
        <end position="25"/>
    </location>
</feature>
<keyword evidence="1" id="KW-0560">Oxidoreductase</keyword>
<proteinExistence type="predicted"/>
<dbReference type="PRINTS" id="PR00411">
    <property type="entry name" value="PNDRDTASEI"/>
</dbReference>
<dbReference type="PANTHER" id="PTHR43539:SF78">
    <property type="entry name" value="FLAVIN-CONTAINING MONOOXYGENASE"/>
    <property type="match status" value="1"/>
</dbReference>
<organism evidence="3 4">
    <name type="scientific">Sphaerisporangium melleum</name>
    <dbReference type="NCBI Taxonomy" id="321316"/>
    <lineage>
        <taxon>Bacteria</taxon>
        <taxon>Bacillati</taxon>
        <taxon>Actinomycetota</taxon>
        <taxon>Actinomycetes</taxon>
        <taxon>Streptosporangiales</taxon>
        <taxon>Streptosporangiaceae</taxon>
        <taxon>Sphaerisporangium</taxon>
    </lineage>
</organism>
<dbReference type="InterPro" id="IPR024000">
    <property type="entry name" value="CHP04046_FMN-dependent"/>
</dbReference>
<dbReference type="GO" id="GO:0050660">
    <property type="term" value="F:flavin adenine dinucleotide binding"/>
    <property type="evidence" value="ECO:0007669"/>
    <property type="project" value="TreeGrafter"/>
</dbReference>
<dbReference type="Pfam" id="PF13738">
    <property type="entry name" value="Pyr_redox_3"/>
    <property type="match status" value="1"/>
</dbReference>
<dbReference type="Gene3D" id="3.50.50.60">
    <property type="entry name" value="FAD/NAD(P)-binding domain"/>
    <property type="match status" value="2"/>
</dbReference>
<reference evidence="3" key="2">
    <citation type="submission" date="2020-09" db="EMBL/GenBank/DDBJ databases">
        <authorList>
            <person name="Sun Q."/>
            <person name="Ohkuma M."/>
        </authorList>
    </citation>
    <scope>NUCLEOTIDE SEQUENCE</scope>
    <source>
        <strain evidence="3">JCM 13064</strain>
    </source>
</reference>
<dbReference type="GO" id="GO:0004497">
    <property type="term" value="F:monooxygenase activity"/>
    <property type="evidence" value="ECO:0007669"/>
    <property type="project" value="TreeGrafter"/>
</dbReference>
<dbReference type="EMBL" id="BMNT01000006">
    <property type="protein sequence ID" value="GGK73372.1"/>
    <property type="molecule type" value="Genomic_DNA"/>
</dbReference>
<dbReference type="PRINTS" id="PR00368">
    <property type="entry name" value="FADPNR"/>
</dbReference>
<dbReference type="SUPFAM" id="SSF51971">
    <property type="entry name" value="Nucleotide-binding domain"/>
    <property type="match status" value="1"/>
</dbReference>
<dbReference type="NCBIfam" id="TIGR04046">
    <property type="entry name" value="MSMEG_0569_nitr"/>
    <property type="match status" value="1"/>
</dbReference>
<reference evidence="3" key="1">
    <citation type="journal article" date="2014" name="Int. J. Syst. Evol. Microbiol.">
        <title>Complete genome sequence of Corynebacterium casei LMG S-19264T (=DSM 44701T), isolated from a smear-ripened cheese.</title>
        <authorList>
            <consortium name="US DOE Joint Genome Institute (JGI-PGF)"/>
            <person name="Walter F."/>
            <person name="Albersmeier A."/>
            <person name="Kalinowski J."/>
            <person name="Ruckert C."/>
        </authorList>
    </citation>
    <scope>NUCLEOTIDE SEQUENCE</scope>
    <source>
        <strain evidence="3">JCM 13064</strain>
    </source>
</reference>
<accession>A0A917QXB1</accession>
<dbReference type="Proteomes" id="UP000645217">
    <property type="component" value="Unassembled WGS sequence"/>
</dbReference>
<dbReference type="SUPFAM" id="SSF51905">
    <property type="entry name" value="FAD/NAD(P)-binding domain"/>
    <property type="match status" value="1"/>
</dbReference>
<dbReference type="InterPro" id="IPR036188">
    <property type="entry name" value="FAD/NAD-bd_sf"/>
</dbReference>
<protein>
    <submittedName>
        <fullName evidence="3">FAD-dependent oxidoreductase</fullName>
    </submittedName>
</protein>
<keyword evidence="4" id="KW-1185">Reference proteome</keyword>
<dbReference type="AlphaFoldDB" id="A0A917QXB1"/>
<dbReference type="RefSeq" id="WP_229690941.1">
    <property type="nucleotide sequence ID" value="NZ_BMNT01000006.1"/>
</dbReference>
<name>A0A917QXB1_9ACTN</name>
<evidence type="ECO:0000256" key="2">
    <source>
        <dbReference type="SAM" id="MobiDB-lite"/>
    </source>
</evidence>
<dbReference type="PANTHER" id="PTHR43539">
    <property type="entry name" value="FLAVIN-BINDING MONOOXYGENASE-LIKE PROTEIN (AFU_ORTHOLOGUE AFUA_4G09220)"/>
    <property type="match status" value="1"/>
</dbReference>
<feature type="region of interest" description="Disordered" evidence="2">
    <location>
        <begin position="440"/>
        <end position="463"/>
    </location>
</feature>